<name>A0A5U6HBT4_SALPO</name>
<comment type="caution">
    <text evidence="1">The sequence shown here is derived from an EMBL/GenBank/DDBJ whole genome shotgun (WGS) entry which is preliminary data.</text>
</comment>
<organism evidence="1">
    <name type="scientific">Salmonella potsdam</name>
    <dbReference type="NCBI Taxonomy" id="597"/>
    <lineage>
        <taxon>Bacteria</taxon>
        <taxon>Pseudomonadati</taxon>
        <taxon>Pseudomonadota</taxon>
        <taxon>Gammaproteobacteria</taxon>
        <taxon>Enterobacterales</taxon>
        <taxon>Enterobacteriaceae</taxon>
        <taxon>Salmonella</taxon>
    </lineage>
</organism>
<evidence type="ECO:0000313" key="1">
    <source>
        <dbReference type="EMBL" id="EBQ9425880.1"/>
    </source>
</evidence>
<reference evidence="1" key="1">
    <citation type="submission" date="2018-05" db="EMBL/GenBank/DDBJ databases">
        <authorList>
            <person name="Ashton P.M."/>
            <person name="Dallman T."/>
            <person name="Nair S."/>
            <person name="De Pinna E."/>
            <person name="Peters T."/>
            <person name="Grant K."/>
        </authorList>
    </citation>
    <scope>NUCLEOTIDE SEQUENCE</scope>
    <source>
        <strain evidence="1">381328</strain>
    </source>
</reference>
<dbReference type="AlphaFoldDB" id="A0A5U6HBT4"/>
<proteinExistence type="predicted"/>
<gene>
    <name evidence="1" type="ORF">DMA59_09540</name>
</gene>
<accession>A0A5U6HBT4</accession>
<feature type="non-terminal residue" evidence="1">
    <location>
        <position position="95"/>
    </location>
</feature>
<protein>
    <submittedName>
        <fullName evidence="1">Uncharacterized protein</fullName>
    </submittedName>
</protein>
<sequence length="95" mass="10690">MGKQINILLVLINITGVFIRPPKMKLSVDMFPAHRNGALRLVIRNGRRYYQKKIMRNLTPAIIRRIVVLMMAEPGERAARVVMVAEPGGRAALVV</sequence>
<dbReference type="EMBL" id="AAGQQJ010000010">
    <property type="protein sequence ID" value="EBQ9425880.1"/>
    <property type="molecule type" value="Genomic_DNA"/>
</dbReference>